<organism evidence="3 4">
    <name type="scientific">Kribbella orskensis</name>
    <dbReference type="NCBI Taxonomy" id="2512216"/>
    <lineage>
        <taxon>Bacteria</taxon>
        <taxon>Bacillati</taxon>
        <taxon>Actinomycetota</taxon>
        <taxon>Actinomycetes</taxon>
        <taxon>Propionibacteriales</taxon>
        <taxon>Kribbellaceae</taxon>
        <taxon>Kribbella</taxon>
    </lineage>
</organism>
<evidence type="ECO:0000313" key="4">
    <source>
        <dbReference type="Proteomes" id="UP000295818"/>
    </source>
</evidence>
<comment type="caution">
    <text evidence="3">The sequence shown here is derived from an EMBL/GenBank/DDBJ whole genome shotgun (WGS) entry which is preliminary data.</text>
</comment>
<evidence type="ECO:0000256" key="2">
    <source>
        <dbReference type="SAM" id="Phobius"/>
    </source>
</evidence>
<accession>A0ABY2BF88</accession>
<dbReference type="Proteomes" id="UP000295818">
    <property type="component" value="Unassembled WGS sequence"/>
</dbReference>
<proteinExistence type="predicted"/>
<protein>
    <submittedName>
        <fullName evidence="3">Uncharacterized protein</fullName>
    </submittedName>
</protein>
<evidence type="ECO:0000256" key="1">
    <source>
        <dbReference type="SAM" id="MobiDB-lite"/>
    </source>
</evidence>
<gene>
    <name evidence="3" type="ORF">EV644_11653</name>
</gene>
<keyword evidence="2" id="KW-1133">Transmembrane helix</keyword>
<dbReference type="EMBL" id="SLWM01000016">
    <property type="protein sequence ID" value="TCO16682.1"/>
    <property type="molecule type" value="Genomic_DNA"/>
</dbReference>
<feature type="transmembrane region" description="Helical" evidence="2">
    <location>
        <begin position="147"/>
        <end position="168"/>
    </location>
</feature>
<keyword evidence="4" id="KW-1185">Reference proteome</keyword>
<sequence length="258" mass="27729">MIARATETVPQAAGDVARNRRHSAHFLRAIAVTELTLRAQTGQNFLSAGVPAVADPVTLDVGLGKGAPFLRDVQVKFKSADQQSIQTALSWIDADTPVPQNEERQNPHPGTRYAPPLRILYLPDDSHTAIADADAQRLVANRDKYRGWAAACLGVGIASLGGLVIVLVRQDRAGDQPVDSDEADVPPPGQPLSSVGRRRHPSRMQLHNRGASLAGPRPARRFGMPDVRDSTGNVRIPAVATNDHSATRALEMKGFRAT</sequence>
<reference evidence="3 4" key="1">
    <citation type="journal article" date="2015" name="Stand. Genomic Sci.">
        <title>Genomic Encyclopedia of Bacterial and Archaeal Type Strains, Phase III: the genomes of soil and plant-associated and newly described type strains.</title>
        <authorList>
            <person name="Whitman W.B."/>
            <person name="Woyke T."/>
            <person name="Klenk H.P."/>
            <person name="Zhou Y."/>
            <person name="Lilburn T.G."/>
            <person name="Beck B.J."/>
            <person name="De Vos P."/>
            <person name="Vandamme P."/>
            <person name="Eisen J.A."/>
            <person name="Garrity G."/>
            <person name="Hugenholtz P."/>
            <person name="Kyrpides N.C."/>
        </authorList>
    </citation>
    <scope>NUCLEOTIDE SEQUENCE [LARGE SCALE GENOMIC DNA]</scope>
    <source>
        <strain evidence="3 4">VKM Ac-2538</strain>
    </source>
</reference>
<name>A0ABY2BF88_9ACTN</name>
<keyword evidence="2" id="KW-0472">Membrane</keyword>
<evidence type="ECO:0000313" key="3">
    <source>
        <dbReference type="EMBL" id="TCO16682.1"/>
    </source>
</evidence>
<feature type="region of interest" description="Disordered" evidence="1">
    <location>
        <begin position="175"/>
        <end position="230"/>
    </location>
</feature>
<keyword evidence="2" id="KW-0812">Transmembrane</keyword>